<protein>
    <submittedName>
        <fullName evidence="4">ATP-binding protein</fullName>
    </submittedName>
</protein>
<dbReference type="InterPro" id="IPR050168">
    <property type="entry name" value="AAA_ATPase_domain"/>
</dbReference>
<dbReference type="PANTHER" id="PTHR23077:SF171">
    <property type="entry name" value="NUCLEAR VALOSIN-CONTAINING PROTEIN-LIKE"/>
    <property type="match status" value="1"/>
</dbReference>
<dbReference type="SUPFAM" id="SSF52540">
    <property type="entry name" value="P-loop containing nucleoside triphosphate hydrolases"/>
    <property type="match status" value="2"/>
</dbReference>
<organism evidence="4 5">
    <name type="scientific">Comamonas denitrificans</name>
    <dbReference type="NCBI Taxonomy" id="117506"/>
    <lineage>
        <taxon>Bacteria</taxon>
        <taxon>Pseudomonadati</taxon>
        <taxon>Pseudomonadota</taxon>
        <taxon>Betaproteobacteria</taxon>
        <taxon>Burkholderiales</taxon>
        <taxon>Comamonadaceae</taxon>
        <taxon>Comamonas</taxon>
    </lineage>
</organism>
<dbReference type="Pfam" id="PF00004">
    <property type="entry name" value="AAA"/>
    <property type="match status" value="2"/>
</dbReference>
<dbReference type="CDD" id="cd19481">
    <property type="entry name" value="RecA-like_protease"/>
    <property type="match status" value="1"/>
</dbReference>
<evidence type="ECO:0000259" key="3">
    <source>
        <dbReference type="SMART" id="SM00382"/>
    </source>
</evidence>
<evidence type="ECO:0000313" key="5">
    <source>
        <dbReference type="Proteomes" id="UP000664731"/>
    </source>
</evidence>
<dbReference type="Proteomes" id="UP000664731">
    <property type="component" value="Unassembled WGS sequence"/>
</dbReference>
<dbReference type="EMBL" id="JAFNME010000012">
    <property type="protein sequence ID" value="MBO1249570.1"/>
    <property type="molecule type" value="Genomic_DNA"/>
</dbReference>
<feature type="domain" description="AAA+ ATPase" evidence="3">
    <location>
        <begin position="223"/>
        <end position="355"/>
    </location>
</feature>
<dbReference type="InterPro" id="IPR003959">
    <property type="entry name" value="ATPase_AAA_core"/>
</dbReference>
<gene>
    <name evidence="4" type="ORF">J1777_06955</name>
</gene>
<dbReference type="GO" id="GO:0005524">
    <property type="term" value="F:ATP binding"/>
    <property type="evidence" value="ECO:0007669"/>
    <property type="project" value="UniProtKB-KW"/>
</dbReference>
<dbReference type="InterPro" id="IPR003593">
    <property type="entry name" value="AAA+_ATPase"/>
</dbReference>
<evidence type="ECO:0000313" key="4">
    <source>
        <dbReference type="EMBL" id="MBO1249570.1"/>
    </source>
</evidence>
<sequence length="676" mass="74459">MLHPLGGYKEWVQNHGFRCDELASALGLQAWLDEGERPFDARAVRLELRQRYSAAERQRHRVHPHAIMRSNTQRLAALANLSPVDEQILAFACAIHQEPLLESAADYLGNLSSARVAACLAVILDFPVQDIRTALAPQAVLSRTGLVVLDRSGPRQLRGCLDLLSGSFADRMHSETNDILQLLRGVVQAAPPAQLALEDYPHIQPQLDIALPYLRQASQQGQHGVNFFIHGSPGTGKTELARTLAAALGCELFEVASEDSDGDPINAERRLRALQAAQSFFSQRRALLMFDEVEDVFNDSTHPLGGKSTAQQRKAWVNRMLESNPMPTLWLSNSGALDAAFIRRFDMVFELPVPPQSQRLRIIDQQCQGLLDSPAMHRMSQSEHLAPAVVARAAKVVRSMQACPLEQDQSQTPCPAVALERLVNNTLQAQGHPSLQRQAANQLPQVYDPAFIHADADLAAIAQGVARHKSARLCLYGPPGTGKTAYGRWLAQQLDMPLLVKQASDLQSMWVGECEKNLAHAFRAAEQDGALLLIDEVDGFLQDRRGAQRSWEVSQVNEMLTQMESFSGVFIATTNLMHGLDQAALRRFDLKVKLDFLRPEQAWALLLRHCAQLGLATPGSSEQSRLARLRYVTPGDFAAVLRQGRFRPLADAAALVAQLEAECALKEGAKGVMGFV</sequence>
<dbReference type="PANTHER" id="PTHR23077">
    <property type="entry name" value="AAA-FAMILY ATPASE"/>
    <property type="match status" value="1"/>
</dbReference>
<keyword evidence="2 4" id="KW-0067">ATP-binding</keyword>
<evidence type="ECO:0000256" key="1">
    <source>
        <dbReference type="ARBA" id="ARBA00022741"/>
    </source>
</evidence>
<comment type="caution">
    <text evidence="4">The sequence shown here is derived from an EMBL/GenBank/DDBJ whole genome shotgun (WGS) entry which is preliminary data.</text>
</comment>
<keyword evidence="5" id="KW-1185">Reference proteome</keyword>
<proteinExistence type="predicted"/>
<dbReference type="SMART" id="SM00382">
    <property type="entry name" value="AAA"/>
    <property type="match status" value="2"/>
</dbReference>
<accession>A0A939KA69</accession>
<reference evidence="4" key="1">
    <citation type="submission" date="2021-03" db="EMBL/GenBank/DDBJ databases">
        <title>Comamonas denitrificans.</title>
        <authorList>
            <person name="Finster K."/>
        </authorList>
    </citation>
    <scope>NUCLEOTIDE SEQUENCE</scope>
    <source>
        <strain evidence="4">MM2021_4</strain>
    </source>
</reference>
<dbReference type="GO" id="GO:0016887">
    <property type="term" value="F:ATP hydrolysis activity"/>
    <property type="evidence" value="ECO:0007669"/>
    <property type="project" value="InterPro"/>
</dbReference>
<dbReference type="CDD" id="cd00009">
    <property type="entry name" value="AAA"/>
    <property type="match status" value="1"/>
</dbReference>
<evidence type="ECO:0000256" key="2">
    <source>
        <dbReference type="ARBA" id="ARBA00022840"/>
    </source>
</evidence>
<name>A0A939KA69_9BURK</name>
<dbReference type="InterPro" id="IPR027417">
    <property type="entry name" value="P-loop_NTPase"/>
</dbReference>
<dbReference type="AlphaFoldDB" id="A0A939KA69"/>
<feature type="domain" description="AAA+ ATPase" evidence="3">
    <location>
        <begin position="469"/>
        <end position="600"/>
    </location>
</feature>
<keyword evidence="1" id="KW-0547">Nucleotide-binding</keyword>
<dbReference type="Gene3D" id="3.40.50.300">
    <property type="entry name" value="P-loop containing nucleotide triphosphate hydrolases"/>
    <property type="match status" value="2"/>
</dbReference>